<proteinExistence type="predicted"/>
<organism evidence="3 4">
    <name type="scientific">Heligmosomoides polygyrus</name>
    <name type="common">Parasitic roundworm</name>
    <dbReference type="NCBI Taxonomy" id="6339"/>
    <lineage>
        <taxon>Eukaryota</taxon>
        <taxon>Metazoa</taxon>
        <taxon>Ecdysozoa</taxon>
        <taxon>Nematoda</taxon>
        <taxon>Chromadorea</taxon>
        <taxon>Rhabditida</taxon>
        <taxon>Rhabditina</taxon>
        <taxon>Rhabditomorpha</taxon>
        <taxon>Strongyloidea</taxon>
        <taxon>Heligmosomidae</taxon>
        <taxon>Heligmosomoides</taxon>
    </lineage>
</organism>
<feature type="region of interest" description="Disordered" evidence="1">
    <location>
        <begin position="1"/>
        <end position="35"/>
    </location>
</feature>
<dbReference type="WBParaSite" id="HPBE_0000240101-mRNA-1">
    <property type="protein sequence ID" value="HPBE_0000240101-mRNA-1"/>
    <property type="gene ID" value="HPBE_0000240101"/>
</dbReference>
<evidence type="ECO:0000313" key="2">
    <source>
        <dbReference type="EMBL" id="VDO25004.1"/>
    </source>
</evidence>
<feature type="compositionally biased region" description="Polar residues" evidence="1">
    <location>
        <begin position="8"/>
        <end position="17"/>
    </location>
</feature>
<keyword evidence="3" id="KW-1185">Reference proteome</keyword>
<dbReference type="AlphaFoldDB" id="A0A183F8A9"/>
<name>A0A183F8A9_HELPZ</name>
<dbReference type="OrthoDB" id="5826521at2759"/>
<gene>
    <name evidence="2" type="ORF">HPBE_LOCUS2402</name>
</gene>
<evidence type="ECO:0000313" key="3">
    <source>
        <dbReference type="Proteomes" id="UP000050761"/>
    </source>
</evidence>
<evidence type="ECO:0000256" key="1">
    <source>
        <dbReference type="SAM" id="MobiDB-lite"/>
    </source>
</evidence>
<accession>A0A3P7UNQ8</accession>
<evidence type="ECO:0000313" key="4">
    <source>
        <dbReference type="WBParaSite" id="HPBE_0000240101-mRNA-1"/>
    </source>
</evidence>
<reference evidence="4" key="2">
    <citation type="submission" date="2019-09" db="UniProtKB">
        <authorList>
            <consortium name="WormBaseParasite"/>
        </authorList>
    </citation>
    <scope>IDENTIFICATION</scope>
</reference>
<accession>A0A183F8A9</accession>
<protein>
    <submittedName>
        <fullName evidence="2 4">Uncharacterized protein</fullName>
    </submittedName>
</protein>
<reference evidence="2 3" key="1">
    <citation type="submission" date="2018-11" db="EMBL/GenBank/DDBJ databases">
        <authorList>
            <consortium name="Pathogen Informatics"/>
        </authorList>
    </citation>
    <scope>NUCLEOTIDE SEQUENCE [LARGE SCALE GENOMIC DNA]</scope>
</reference>
<sequence>MLERNEPQESTPPSTCRTAALTEETPAVVQKETTQPVRDEGFVRVRMAVQPQSAHRADVLYNWTPADRSLRFEKEATWRPRTVSADQTRRFNRCTGGTIRLLWDLAMFMEIGKRST</sequence>
<dbReference type="EMBL" id="UZAH01003558">
    <property type="protein sequence ID" value="VDO25004.1"/>
    <property type="molecule type" value="Genomic_DNA"/>
</dbReference>
<dbReference type="Proteomes" id="UP000050761">
    <property type="component" value="Unassembled WGS sequence"/>
</dbReference>